<proteinExistence type="predicted"/>
<dbReference type="EMBL" id="AUSU01004946">
    <property type="protein sequence ID" value="EPS64257.1"/>
    <property type="molecule type" value="Genomic_DNA"/>
</dbReference>
<name>S8DWD8_9LAMI</name>
<evidence type="ECO:0000256" key="1">
    <source>
        <dbReference type="SAM" id="MobiDB-lite"/>
    </source>
</evidence>
<dbReference type="Proteomes" id="UP000015453">
    <property type="component" value="Unassembled WGS sequence"/>
</dbReference>
<feature type="compositionally biased region" description="Basic residues" evidence="1">
    <location>
        <begin position="68"/>
        <end position="96"/>
    </location>
</feature>
<accession>S8DWD8</accession>
<dbReference type="AlphaFoldDB" id="S8DWD8"/>
<feature type="non-terminal residue" evidence="2">
    <location>
        <position position="1"/>
    </location>
</feature>
<organism evidence="2 3">
    <name type="scientific">Genlisea aurea</name>
    <dbReference type="NCBI Taxonomy" id="192259"/>
    <lineage>
        <taxon>Eukaryota</taxon>
        <taxon>Viridiplantae</taxon>
        <taxon>Streptophyta</taxon>
        <taxon>Embryophyta</taxon>
        <taxon>Tracheophyta</taxon>
        <taxon>Spermatophyta</taxon>
        <taxon>Magnoliopsida</taxon>
        <taxon>eudicotyledons</taxon>
        <taxon>Gunneridae</taxon>
        <taxon>Pentapetalae</taxon>
        <taxon>asterids</taxon>
        <taxon>lamiids</taxon>
        <taxon>Lamiales</taxon>
        <taxon>Lentibulariaceae</taxon>
        <taxon>Genlisea</taxon>
    </lineage>
</organism>
<evidence type="ECO:0000313" key="2">
    <source>
        <dbReference type="EMBL" id="EPS64257.1"/>
    </source>
</evidence>
<protein>
    <submittedName>
        <fullName evidence="2">Uncharacterized protein</fullName>
    </submittedName>
</protein>
<keyword evidence="3" id="KW-1185">Reference proteome</keyword>
<reference evidence="2 3" key="1">
    <citation type="journal article" date="2013" name="BMC Genomics">
        <title>The miniature genome of a carnivorous plant Genlisea aurea contains a low number of genes and short non-coding sequences.</title>
        <authorList>
            <person name="Leushkin E.V."/>
            <person name="Sutormin R.A."/>
            <person name="Nabieva E.R."/>
            <person name="Penin A.A."/>
            <person name="Kondrashov A.S."/>
            <person name="Logacheva M.D."/>
        </authorList>
    </citation>
    <scope>NUCLEOTIDE SEQUENCE [LARGE SCALE GENOMIC DNA]</scope>
</reference>
<feature type="region of interest" description="Disordered" evidence="1">
    <location>
        <begin position="23"/>
        <end position="96"/>
    </location>
</feature>
<comment type="caution">
    <text evidence="2">The sequence shown here is derived from an EMBL/GenBank/DDBJ whole genome shotgun (WGS) entry which is preliminary data.</text>
</comment>
<evidence type="ECO:0000313" key="3">
    <source>
        <dbReference type="Proteomes" id="UP000015453"/>
    </source>
</evidence>
<gene>
    <name evidence="2" type="ORF">M569_10525</name>
</gene>
<feature type="compositionally biased region" description="Basic and acidic residues" evidence="1">
    <location>
        <begin position="29"/>
        <end position="51"/>
    </location>
</feature>
<feature type="non-terminal residue" evidence="2">
    <location>
        <position position="96"/>
    </location>
</feature>
<sequence>RLETETRQTYQEILIKVKLSKQCHHTKNKKESPKNRELSRSQETENSEKNRIGSSSRIQKSKTDIKKTNPKNCRKQKKGKHTYRRSGKPQRRGNRR</sequence>